<organism evidence="1 2">
    <name type="scientific">Gemmata algarum</name>
    <dbReference type="NCBI Taxonomy" id="2975278"/>
    <lineage>
        <taxon>Bacteria</taxon>
        <taxon>Pseudomonadati</taxon>
        <taxon>Planctomycetota</taxon>
        <taxon>Planctomycetia</taxon>
        <taxon>Gemmatales</taxon>
        <taxon>Gemmataceae</taxon>
        <taxon>Gemmata</taxon>
    </lineage>
</organism>
<comment type="caution">
    <text evidence="1">The sequence shown here is derived from an EMBL/GenBank/DDBJ whole genome shotgun (WGS) entry which is preliminary data.</text>
</comment>
<evidence type="ECO:0000313" key="1">
    <source>
        <dbReference type="EMBL" id="MDY3560886.1"/>
    </source>
</evidence>
<dbReference type="RefSeq" id="WP_320687388.1">
    <property type="nucleotide sequence ID" value="NZ_JAXBLV010000185.1"/>
</dbReference>
<keyword evidence="2" id="KW-1185">Reference proteome</keyword>
<evidence type="ECO:0000313" key="2">
    <source>
        <dbReference type="Proteomes" id="UP001272242"/>
    </source>
</evidence>
<accession>A0ABU5F002</accession>
<sequence>MLLASELLPWMRPALRLLLVAPSYTSSHSASWNAAALAALVRLVL</sequence>
<proteinExistence type="predicted"/>
<reference evidence="2" key="1">
    <citation type="journal article" date="2023" name="Mar. Drugs">
        <title>Gemmata algarum, a Novel Planctomycete Isolated from an Algal Mat, Displays Antimicrobial Activity.</title>
        <authorList>
            <person name="Kumar G."/>
            <person name="Kallscheuer N."/>
            <person name="Kashif M."/>
            <person name="Ahamad S."/>
            <person name="Jagadeeshwari U."/>
            <person name="Pannikurungottu S."/>
            <person name="Haufschild T."/>
            <person name="Kabuu M."/>
            <person name="Sasikala C."/>
            <person name="Jogler C."/>
            <person name="Ramana C."/>
        </authorList>
    </citation>
    <scope>NUCLEOTIDE SEQUENCE [LARGE SCALE GENOMIC DNA]</scope>
    <source>
        <strain evidence="2">JC673</strain>
    </source>
</reference>
<dbReference type="Proteomes" id="UP001272242">
    <property type="component" value="Unassembled WGS sequence"/>
</dbReference>
<name>A0ABU5F002_9BACT</name>
<protein>
    <submittedName>
        <fullName evidence="1">Uncharacterized protein</fullName>
    </submittedName>
</protein>
<gene>
    <name evidence="1" type="ORF">R5W23_002135</name>
</gene>
<dbReference type="EMBL" id="JAXBLV010000185">
    <property type="protein sequence ID" value="MDY3560886.1"/>
    <property type="molecule type" value="Genomic_DNA"/>
</dbReference>